<evidence type="ECO:0000313" key="1">
    <source>
        <dbReference type="EMBL" id="MFC5506304.1"/>
    </source>
</evidence>
<accession>A0ABW0P6C3</accession>
<organism evidence="1 2">
    <name type="scientific">Bosea massiliensis</name>
    <dbReference type="NCBI Taxonomy" id="151419"/>
    <lineage>
        <taxon>Bacteria</taxon>
        <taxon>Pseudomonadati</taxon>
        <taxon>Pseudomonadota</taxon>
        <taxon>Alphaproteobacteria</taxon>
        <taxon>Hyphomicrobiales</taxon>
        <taxon>Boseaceae</taxon>
        <taxon>Bosea</taxon>
    </lineage>
</organism>
<gene>
    <name evidence="1" type="ORF">ACFPN9_13655</name>
</gene>
<dbReference type="RefSeq" id="WP_067993486.1">
    <property type="nucleotide sequence ID" value="NZ_JBHSLU010000038.1"/>
</dbReference>
<reference evidence="2" key="1">
    <citation type="journal article" date="2019" name="Int. J. Syst. Evol. Microbiol.">
        <title>The Global Catalogue of Microorganisms (GCM) 10K type strain sequencing project: providing services to taxonomists for standard genome sequencing and annotation.</title>
        <authorList>
            <consortium name="The Broad Institute Genomics Platform"/>
            <consortium name="The Broad Institute Genome Sequencing Center for Infectious Disease"/>
            <person name="Wu L."/>
            <person name="Ma J."/>
        </authorList>
    </citation>
    <scope>NUCLEOTIDE SEQUENCE [LARGE SCALE GENOMIC DNA]</scope>
    <source>
        <strain evidence="2">CCUG 43117</strain>
    </source>
</reference>
<protein>
    <recommendedName>
        <fullName evidence="3">Acyl-CoA dehydrogenase/oxidase C-terminal domain-containing protein</fullName>
    </recommendedName>
</protein>
<evidence type="ECO:0008006" key="3">
    <source>
        <dbReference type="Google" id="ProtNLM"/>
    </source>
</evidence>
<dbReference type="Proteomes" id="UP001596060">
    <property type="component" value="Unassembled WGS sequence"/>
</dbReference>
<dbReference type="EMBL" id="JBHSLU010000038">
    <property type="protein sequence ID" value="MFC5506304.1"/>
    <property type="molecule type" value="Genomic_DNA"/>
</dbReference>
<evidence type="ECO:0000313" key="2">
    <source>
        <dbReference type="Proteomes" id="UP001596060"/>
    </source>
</evidence>
<sequence length="312" mass="33059">MKTTIPTTSLEDIDLEATIRPVTDDLDGIARRLPLSGDRDTAYAAFAGERFLVSATAGRALGFAEETERFLALAATSPQPQVAACLDMLTALTLLNSASVIALAIMPPRTGEDVLARAFIADSVDSKLRLTGDPAMVEAAALAFEIGPLPITIGERQRRTFVLASAVPSSVRNARPGEPAMLALEQGLSLTAFMRDLPRVAALVERAALQLDDVERHAREIADGDIGPEALERLERARHGAALLATCDLARACLYADLVDDGAAAKDRARALASRLPEPRLRSIVAFAAMTGAVIGELGRTARTISAALRAR</sequence>
<proteinExistence type="predicted"/>
<keyword evidence="2" id="KW-1185">Reference proteome</keyword>
<name>A0ABW0P6C3_9HYPH</name>
<comment type="caution">
    <text evidence="1">The sequence shown here is derived from an EMBL/GenBank/DDBJ whole genome shotgun (WGS) entry which is preliminary data.</text>
</comment>